<evidence type="ECO:0000256" key="1">
    <source>
        <dbReference type="ARBA" id="ARBA00010127"/>
    </source>
</evidence>
<keyword evidence="6" id="KW-0479">Metal-binding</keyword>
<keyword evidence="3" id="KW-0442">Lipid degradation</keyword>
<dbReference type="PIRSF" id="PIRSF038896">
    <property type="entry name" value="NAPE-PLD"/>
    <property type="match status" value="1"/>
</dbReference>
<keyword evidence="9" id="KW-1185">Reference proteome</keyword>
<dbReference type="InterPro" id="IPR001279">
    <property type="entry name" value="Metallo-B-lactamas"/>
</dbReference>
<keyword evidence="3" id="KW-1208">Phospholipid metabolism</keyword>
<reference evidence="8 9" key="1">
    <citation type="submission" date="2020-08" db="EMBL/GenBank/DDBJ databases">
        <authorList>
            <person name="Hejnol A."/>
        </authorList>
    </citation>
    <scope>NUCLEOTIDE SEQUENCE [LARGE SCALE GENOMIC DNA]</scope>
</reference>
<feature type="binding site" evidence="6">
    <location>
        <position position="140"/>
    </location>
    <ligand>
        <name>Zn(2+)</name>
        <dbReference type="ChEBI" id="CHEBI:29105"/>
        <label>1</label>
    </ligand>
</feature>
<dbReference type="GO" id="GO:0005737">
    <property type="term" value="C:cytoplasm"/>
    <property type="evidence" value="ECO:0007669"/>
    <property type="project" value="TreeGrafter"/>
</dbReference>
<keyword evidence="3" id="KW-0443">Lipid metabolism</keyword>
<dbReference type="InterPro" id="IPR024884">
    <property type="entry name" value="NAPE-PLD"/>
</dbReference>
<dbReference type="GO" id="GO:0070292">
    <property type="term" value="P:N-acylphosphatidylethanolamine metabolic process"/>
    <property type="evidence" value="ECO:0007669"/>
    <property type="project" value="TreeGrafter"/>
</dbReference>
<dbReference type="Pfam" id="PF12706">
    <property type="entry name" value="Lactamase_B_2"/>
    <property type="match status" value="1"/>
</dbReference>
<dbReference type="OrthoDB" id="332863at2759"/>
<keyword evidence="6" id="KW-0862">Zinc</keyword>
<dbReference type="Proteomes" id="UP000549394">
    <property type="component" value="Unassembled WGS sequence"/>
</dbReference>
<dbReference type="InterPro" id="IPR036866">
    <property type="entry name" value="RibonucZ/Hydroxyglut_hydro"/>
</dbReference>
<dbReference type="GO" id="GO:0009395">
    <property type="term" value="P:phospholipid catabolic process"/>
    <property type="evidence" value="ECO:0007669"/>
    <property type="project" value="UniProtKB-KW"/>
</dbReference>
<dbReference type="PANTHER" id="PTHR15032:SF4">
    <property type="entry name" value="N-ACYL-PHOSPHATIDYLETHANOLAMINE-HYDROLYZING PHOSPHOLIPASE D"/>
    <property type="match status" value="1"/>
</dbReference>
<comment type="cofactor">
    <cofactor evidence="6">
        <name>Zn(2+)</name>
        <dbReference type="ChEBI" id="CHEBI:29105"/>
    </cofactor>
    <text evidence="6">Binds 2 zinc divalent cations per subunit.</text>
</comment>
<feature type="binding site" evidence="6">
    <location>
        <position position="138"/>
    </location>
    <ligand>
        <name>Zn(2+)</name>
        <dbReference type="ChEBI" id="CHEBI:29105"/>
        <label>1</label>
    </ligand>
</feature>
<dbReference type="Gene3D" id="3.60.15.10">
    <property type="entry name" value="Ribonuclease Z/Hydroxyacylglutathione hydrolase-like"/>
    <property type="match status" value="1"/>
</dbReference>
<dbReference type="GO" id="GO:0070290">
    <property type="term" value="F:N-acylphosphatidylethanolamine-specific phospholipase D activity"/>
    <property type="evidence" value="ECO:0007669"/>
    <property type="project" value="UniProtKB-EC"/>
</dbReference>
<feature type="binding site" evidence="6">
    <location>
        <position position="143"/>
    </location>
    <ligand>
        <name>Zn(2+)</name>
        <dbReference type="ChEBI" id="CHEBI:29105"/>
        <label>2</label>
    </ligand>
</feature>
<evidence type="ECO:0000256" key="5">
    <source>
        <dbReference type="PIRSR" id="PIRSR038896-50"/>
    </source>
</evidence>
<gene>
    <name evidence="8" type="ORF">DGYR_LOCUS13469</name>
</gene>
<feature type="binding site" evidence="6">
    <location>
        <position position="236"/>
    </location>
    <ligand>
        <name>Zn(2+)</name>
        <dbReference type="ChEBI" id="CHEBI:29105"/>
        <label>2</label>
    </ligand>
</feature>
<feature type="binding site" evidence="6">
    <location>
        <position position="295"/>
    </location>
    <ligand>
        <name>Zn(2+)</name>
        <dbReference type="ChEBI" id="CHEBI:29105"/>
        <label>2</label>
    </ligand>
</feature>
<dbReference type="PANTHER" id="PTHR15032">
    <property type="entry name" value="N-ACYL-PHOSPHATIDYLETHANOLAMINE-HYDROLYZING PHOSPHOLIPASE D"/>
    <property type="match status" value="1"/>
</dbReference>
<evidence type="ECO:0000259" key="7">
    <source>
        <dbReference type="Pfam" id="PF12706"/>
    </source>
</evidence>
<sequence>MEFPETEKQRSIFENGRFHNPWPTWKNISFLKGVSVAPKFVWNQLTSAPMVSKTELENEHPVLKPDVKILENPPTDKIQFVWIGHATFLIQMEGLNILTDPVFSHRIGPVSFIGQARYRKPAMTINELPKIDAIVISHDHYDHLDYNSVKSLNERYGNNLRWFIPLGRGKWLKDCGIEKVTELDWWEESDTSLKGVKFVCTPCQHWCKRNLTDTYKALAGSWCIIGQQQKFFFAGDTGYCASFKQIGYHYGPFTLAAIPIGAYEPRHFLQPQHVNPEEAISIYEDIKAKHFVPMHWGTFLLSFEPILEPPKRILEEVKRRNLTADYFHLPKLGQVTNVS</sequence>
<evidence type="ECO:0000256" key="4">
    <source>
        <dbReference type="ARBA" id="ARBA00048025"/>
    </source>
</evidence>
<dbReference type="SUPFAM" id="SSF56281">
    <property type="entry name" value="Metallo-hydrolase/oxidoreductase"/>
    <property type="match status" value="1"/>
</dbReference>
<dbReference type="EMBL" id="CAJFCJ010000034">
    <property type="protein sequence ID" value="CAD5126212.1"/>
    <property type="molecule type" value="Genomic_DNA"/>
</dbReference>
<evidence type="ECO:0000256" key="3">
    <source>
        <dbReference type="ARBA" id="ARBA00022668"/>
    </source>
</evidence>
<name>A0A7I8WDF5_9ANNE</name>
<feature type="binding site" evidence="5">
    <location>
        <position position="141"/>
    </location>
    <ligand>
        <name>an N-acyl-1,2-diacyl-sn-glycero-3-phosphoethanolamine</name>
        <dbReference type="ChEBI" id="CHEBI:62537"/>
    </ligand>
</feature>
<keyword evidence="3" id="KW-0595">Phospholipid degradation</keyword>
<evidence type="ECO:0000313" key="8">
    <source>
        <dbReference type="EMBL" id="CAD5126212.1"/>
    </source>
</evidence>
<dbReference type="EC" id="3.1.4.54" evidence="2"/>
<comment type="similarity">
    <text evidence="1">Belongs to the NAPE-PLD family.</text>
</comment>
<proteinExistence type="inferred from homology"/>
<feature type="domain" description="Metallo-beta-lactamase" evidence="7">
    <location>
        <begin position="96"/>
        <end position="296"/>
    </location>
</feature>
<comment type="catalytic activity">
    <reaction evidence="4">
        <text>N-(5Z,8Z,11Z,14Z-eicosatetraenoyl)-1,2-di-(9Z-octadecenoyl)-sn-glycero-3-phosphoethanolamine + H2O = N-(5Z,8Z,11Z,14Z-eicosatetraenoyl)-ethanolamine + 1,2-di-(9Z-octadecenoyl)-sn-glycero-3-phosphate + H(+)</text>
        <dbReference type="Rhea" id="RHEA:45528"/>
        <dbReference type="ChEBI" id="CHEBI:2700"/>
        <dbReference type="ChEBI" id="CHEBI:15377"/>
        <dbReference type="ChEBI" id="CHEBI:15378"/>
        <dbReference type="ChEBI" id="CHEBI:74546"/>
        <dbReference type="ChEBI" id="CHEBI:85277"/>
    </reaction>
    <physiologicalReaction direction="left-to-right" evidence="4">
        <dbReference type="Rhea" id="RHEA:45529"/>
    </physiologicalReaction>
</comment>
<dbReference type="GO" id="GO:0008270">
    <property type="term" value="F:zinc ion binding"/>
    <property type="evidence" value="ECO:0007669"/>
    <property type="project" value="InterPro"/>
</dbReference>
<dbReference type="GO" id="GO:0070291">
    <property type="term" value="P:N-acylethanolamine metabolic process"/>
    <property type="evidence" value="ECO:0007669"/>
    <property type="project" value="TreeGrafter"/>
</dbReference>
<feature type="binding site" evidence="6">
    <location>
        <position position="205"/>
    </location>
    <ligand>
        <name>Zn(2+)</name>
        <dbReference type="ChEBI" id="CHEBI:29105"/>
        <label>1</label>
    </ligand>
</feature>
<evidence type="ECO:0000256" key="2">
    <source>
        <dbReference type="ARBA" id="ARBA00012279"/>
    </source>
</evidence>
<protein>
    <recommendedName>
        <fullName evidence="2">N-acetylphosphatidylethanolamine-hydrolyzing phospholipase D</fullName>
        <ecNumber evidence="2">3.1.4.54</ecNumber>
    </recommendedName>
</protein>
<accession>A0A7I8WDF5</accession>
<dbReference type="AlphaFoldDB" id="A0A7I8WDF5"/>
<feature type="binding site" evidence="6">
    <location>
        <position position="142"/>
    </location>
    <ligand>
        <name>Zn(2+)</name>
        <dbReference type="ChEBI" id="CHEBI:29105"/>
        <label>2</label>
    </ligand>
</feature>
<evidence type="ECO:0000313" key="9">
    <source>
        <dbReference type="Proteomes" id="UP000549394"/>
    </source>
</evidence>
<feature type="binding site" evidence="5">
    <location>
        <position position="273"/>
    </location>
    <ligand>
        <name>an N-acyl-1,2-diacyl-sn-glycero-3-phosphoethanolamine</name>
        <dbReference type="ChEBI" id="CHEBI:62537"/>
    </ligand>
</feature>
<evidence type="ECO:0000256" key="6">
    <source>
        <dbReference type="PIRSR" id="PIRSR038896-51"/>
    </source>
</evidence>
<feature type="binding site" evidence="6">
    <location>
        <position position="236"/>
    </location>
    <ligand>
        <name>Zn(2+)</name>
        <dbReference type="ChEBI" id="CHEBI:29105"/>
        <label>1</label>
    </ligand>
</feature>
<organism evidence="8 9">
    <name type="scientific">Dimorphilus gyrociliatus</name>
    <dbReference type="NCBI Taxonomy" id="2664684"/>
    <lineage>
        <taxon>Eukaryota</taxon>
        <taxon>Metazoa</taxon>
        <taxon>Spiralia</taxon>
        <taxon>Lophotrochozoa</taxon>
        <taxon>Annelida</taxon>
        <taxon>Polychaeta</taxon>
        <taxon>Polychaeta incertae sedis</taxon>
        <taxon>Dinophilidae</taxon>
        <taxon>Dimorphilus</taxon>
    </lineage>
</organism>
<comment type="caution">
    <text evidence="8">The sequence shown here is derived from an EMBL/GenBank/DDBJ whole genome shotgun (WGS) entry which is preliminary data.</text>
</comment>